<gene>
    <name evidence="2" type="ORF">FIV01_11040</name>
</gene>
<proteinExistence type="predicted"/>
<dbReference type="AlphaFoldDB" id="A0A5P9CL75"/>
<dbReference type="RefSeq" id="WP_246210398.1">
    <property type="nucleotide sequence ID" value="NZ_CBCSDK010000001.1"/>
</dbReference>
<keyword evidence="1" id="KW-0812">Transmembrane</keyword>
<feature type="transmembrane region" description="Helical" evidence="1">
    <location>
        <begin position="95"/>
        <end position="112"/>
    </location>
</feature>
<dbReference type="EMBL" id="CP045350">
    <property type="protein sequence ID" value="QFT26966.1"/>
    <property type="molecule type" value="Genomic_DNA"/>
</dbReference>
<evidence type="ECO:0000313" key="2">
    <source>
        <dbReference type="EMBL" id="QFT26966.1"/>
    </source>
</evidence>
<reference evidence="2 3" key="1">
    <citation type="submission" date="2019-10" db="EMBL/GenBank/DDBJ databases">
        <title>Complete genome sequence of Vibrio sp. strain THAF100, isolated from non-filtered water from the water column of tank 6 of a marine aquarium containing stony-coral fragments. Water maintained at 26 degree C.</title>
        <authorList>
            <person name="Ruckert C."/>
            <person name="Franco A."/>
            <person name="Kalinowski J."/>
            <person name="Glaeser S."/>
        </authorList>
    </citation>
    <scope>NUCLEOTIDE SEQUENCE [LARGE SCALE GENOMIC DNA]</scope>
    <source>
        <strain evidence="2 3">THAF100</strain>
    </source>
</reference>
<keyword evidence="1" id="KW-1133">Transmembrane helix</keyword>
<organism evidence="2 3">
    <name type="scientific">Vibrio aquimaris</name>
    <dbReference type="NCBI Taxonomy" id="2587862"/>
    <lineage>
        <taxon>Bacteria</taxon>
        <taxon>Pseudomonadati</taxon>
        <taxon>Pseudomonadota</taxon>
        <taxon>Gammaproteobacteria</taxon>
        <taxon>Vibrionales</taxon>
        <taxon>Vibrionaceae</taxon>
        <taxon>Vibrio</taxon>
    </lineage>
</organism>
<feature type="transmembrane region" description="Helical" evidence="1">
    <location>
        <begin position="41"/>
        <end position="63"/>
    </location>
</feature>
<feature type="transmembrane region" description="Helical" evidence="1">
    <location>
        <begin position="69"/>
        <end position="88"/>
    </location>
</feature>
<dbReference type="KEGG" id="vaq:FIV01_11040"/>
<name>A0A5P9CL75_9VIBR</name>
<keyword evidence="1" id="KW-0472">Membrane</keyword>
<keyword evidence="3" id="KW-1185">Reference proteome</keyword>
<dbReference type="Proteomes" id="UP000326936">
    <property type="component" value="Chromosome"/>
</dbReference>
<evidence type="ECO:0008006" key="4">
    <source>
        <dbReference type="Google" id="ProtNLM"/>
    </source>
</evidence>
<protein>
    <recommendedName>
        <fullName evidence="4">PAP2 superfamily protein</fullName>
    </recommendedName>
</protein>
<feature type="transmembrane region" description="Helical" evidence="1">
    <location>
        <begin position="12"/>
        <end position="29"/>
    </location>
</feature>
<evidence type="ECO:0000256" key="1">
    <source>
        <dbReference type="SAM" id="Phobius"/>
    </source>
</evidence>
<accession>A0A5P9CL75</accession>
<evidence type="ECO:0000313" key="3">
    <source>
        <dbReference type="Proteomes" id="UP000326936"/>
    </source>
</evidence>
<sequence>MTYQQLDAIADSYIPLLGILTLAWLLIKASRLGIKSALIEAVTTSLGAIYIYALMFLDAYFAAYESIGLDYSTHTALALVFVTTLALIGKQVRRIAVISMICYCLLMLYQGYHTLADMALTSLMTLPVLVWLKCLPNRKAKLVW</sequence>